<dbReference type="SUPFAM" id="SSF55464">
    <property type="entry name" value="Origin of replication-binding domain, RBD-like"/>
    <property type="match status" value="1"/>
</dbReference>
<dbReference type="NCBIfam" id="NF041492">
    <property type="entry name" value="MobF"/>
    <property type="match status" value="1"/>
</dbReference>
<dbReference type="Pfam" id="PF13604">
    <property type="entry name" value="AAA_30"/>
    <property type="match status" value="1"/>
</dbReference>
<sequence>MRVTHSRSSRGAKNYYNFSDYYDTGPSQLKGQWFGNGARMLGLAGDVQKEHFDRLVDNLMPFEDTRLTQRNHANRRVGTDITLSASKSVSLLWAYTQDDEILQAVQKAAHATLGDLEQDAQTRVNHARGRMTLNKTRNIVGASWLHTTSRPVDGYPDPSLHVHGFVINATNTGDRWTAVDLSTVVRDSGYYEAIFQSRLAENMEALGYRTERSNRDFEIAGISRETIEKFSRRTAQIEKLAAEQGITNADTKGLLGAQTRDLKTTNTVAVEDLPSVWRGRLTEVEQNQFDRIARRDYDDAAIRLSASEAVDFATDHSFERESVVRERQLLRNAILQGIGRTTVDNIQAEVASRDWIREGDEETAEISTREVLAEEQSLLDFARKGRGAVLPLAATHTIERDWLSEEQKNAVQGLLSSTDRVQILRGVAGAGKTTLMKEAIEAMEGSGLHVAVLAPTAEAAHGVLREEEGFDGNTLASFLVDERAQKRANGGVVWVDEGALVGTSDLAKLAAVAERIDARVVLSGDGRQHQPVARGLPFHLLETQAGIKPLEVKKIRRQENPEYRDAVSALSRGDVKQGIDKLDDLGFIHEIKDAQTRNESLASDYADSIAAGKTSLVVAPTHAEREVVTSAIRSELKNRGLVSKDERTITTLKSRRLTAAQRSDAFNYEPGDVVEFVTKGKGGFNAGDRLTVTQIHDGKVFAGPHGETEVPVGSPKSFDVYRKQEQGFAVGDLIRITKNRRPDKDSSAKRLTNGSLVKLKGFTKNGYLKLSNGRTIPPEWGHIDHGVAVTSYGSQGKTFQRVFVAQSSLSFPASSPEQAYVSASRGKEQLTIYTDDKSALKSAVAHVRPAKNASDLRPNQLPSTEAPRSRLLHELSQIRLRAARFASDQIRRFSQWAGQRQLQPQQAR</sequence>
<dbReference type="Proteomes" id="UP000187735">
    <property type="component" value="Chromosome"/>
</dbReference>
<dbReference type="EMBL" id="CP017641">
    <property type="protein sequence ID" value="APZ93414.1"/>
    <property type="molecule type" value="Genomic_DNA"/>
</dbReference>
<evidence type="ECO:0000313" key="2">
    <source>
        <dbReference type="EMBL" id="APZ93414.1"/>
    </source>
</evidence>
<dbReference type="InterPro" id="IPR014059">
    <property type="entry name" value="TraI/TrwC_relax"/>
</dbReference>
<accession>A0A1P8WH70</accession>
<name>A0A1P8WH70_9PLAN</name>
<dbReference type="InterPro" id="IPR027417">
    <property type="entry name" value="P-loop_NTPase"/>
</dbReference>
<dbReference type="STRING" id="1891926.Fuma_03031"/>
<dbReference type="KEGG" id="fmr:Fuma_03031"/>
<dbReference type="NCBIfam" id="TIGR02686">
    <property type="entry name" value="relax_trwC"/>
    <property type="match status" value="1"/>
</dbReference>
<evidence type="ECO:0000259" key="1">
    <source>
        <dbReference type="Pfam" id="PF08751"/>
    </source>
</evidence>
<organism evidence="2 3">
    <name type="scientific">Fuerstiella marisgermanici</name>
    <dbReference type="NCBI Taxonomy" id="1891926"/>
    <lineage>
        <taxon>Bacteria</taxon>
        <taxon>Pseudomonadati</taxon>
        <taxon>Planctomycetota</taxon>
        <taxon>Planctomycetia</taxon>
        <taxon>Planctomycetales</taxon>
        <taxon>Planctomycetaceae</taxon>
        <taxon>Fuerstiella</taxon>
    </lineage>
</organism>
<dbReference type="Gene3D" id="3.40.50.300">
    <property type="entry name" value="P-loop containing nucleotide triphosphate hydrolases"/>
    <property type="match status" value="2"/>
</dbReference>
<keyword evidence="3" id="KW-1185">Reference proteome</keyword>
<dbReference type="InterPro" id="IPR014862">
    <property type="entry name" value="TrwC"/>
</dbReference>
<dbReference type="OrthoDB" id="1826980at2"/>
<feature type="domain" description="TrwC relaxase" evidence="1">
    <location>
        <begin position="11"/>
        <end position="283"/>
    </location>
</feature>
<evidence type="ECO:0000313" key="3">
    <source>
        <dbReference type="Proteomes" id="UP000187735"/>
    </source>
</evidence>
<gene>
    <name evidence="2" type="primary">traI_1</name>
    <name evidence="2" type="ORF">Fuma_03031</name>
</gene>
<proteinExistence type="predicted"/>
<reference evidence="2 3" key="1">
    <citation type="journal article" date="2016" name="Front. Microbiol.">
        <title>Fuerstia marisgermanicae gen. nov., sp. nov., an Unusual Member of the Phylum Planctomycetes from the German Wadden Sea.</title>
        <authorList>
            <person name="Kohn T."/>
            <person name="Heuer A."/>
            <person name="Jogler M."/>
            <person name="Vollmers J."/>
            <person name="Boedeker C."/>
            <person name="Bunk B."/>
            <person name="Rast P."/>
            <person name="Borchert D."/>
            <person name="Glockner I."/>
            <person name="Freese H.M."/>
            <person name="Klenk H.P."/>
            <person name="Overmann J."/>
            <person name="Kaster A.K."/>
            <person name="Rohde M."/>
            <person name="Wiegand S."/>
            <person name="Jogler C."/>
        </authorList>
    </citation>
    <scope>NUCLEOTIDE SEQUENCE [LARGE SCALE GENOMIC DNA]</scope>
    <source>
        <strain evidence="2 3">NH11</strain>
    </source>
</reference>
<protein>
    <submittedName>
        <fullName evidence="2">Multifunctional conjugation protein TraI</fullName>
    </submittedName>
</protein>
<dbReference type="RefSeq" id="WP_077024877.1">
    <property type="nucleotide sequence ID" value="NZ_CP017641.1"/>
</dbReference>
<dbReference type="SUPFAM" id="SSF52540">
    <property type="entry name" value="P-loop containing nucleoside triphosphate hydrolases"/>
    <property type="match status" value="2"/>
</dbReference>
<dbReference type="Pfam" id="PF08751">
    <property type="entry name" value="TrwC"/>
    <property type="match status" value="1"/>
</dbReference>
<dbReference type="AlphaFoldDB" id="A0A1P8WH70"/>